<evidence type="ECO:0000313" key="1">
    <source>
        <dbReference type="EMBL" id="KAK0510718.1"/>
    </source>
</evidence>
<accession>A0AA39V055</accession>
<organism evidence="1 2">
    <name type="scientific">Cladonia borealis</name>
    <dbReference type="NCBI Taxonomy" id="184061"/>
    <lineage>
        <taxon>Eukaryota</taxon>
        <taxon>Fungi</taxon>
        <taxon>Dikarya</taxon>
        <taxon>Ascomycota</taxon>
        <taxon>Pezizomycotina</taxon>
        <taxon>Lecanoromycetes</taxon>
        <taxon>OSLEUM clade</taxon>
        <taxon>Lecanoromycetidae</taxon>
        <taxon>Lecanorales</taxon>
        <taxon>Lecanorineae</taxon>
        <taxon>Cladoniaceae</taxon>
        <taxon>Cladonia</taxon>
    </lineage>
</organism>
<reference evidence="1" key="1">
    <citation type="submission" date="2023-03" db="EMBL/GenBank/DDBJ databases">
        <title>Complete genome of Cladonia borealis.</title>
        <authorList>
            <person name="Park H."/>
        </authorList>
    </citation>
    <scope>NUCLEOTIDE SEQUENCE</scope>
    <source>
        <strain evidence="1">ANT050790</strain>
    </source>
</reference>
<keyword evidence="2" id="KW-1185">Reference proteome</keyword>
<sequence>MDQADFLRYDKDTQLEFLSTDATPSQPELKDLQTPRRYTYGTCTWAIVSLRDIPTGKLPNAPPGPYPTSDVTTFDEFYDSGLFGVDSRCLKRGILGYAIVGVEHSLVILVTGTKSAFDRSLPRGVHPPPPLLGNVTQNALEGQNSAIPVLGELNETTSFTTAPQQDVQSS</sequence>
<gene>
    <name evidence="1" type="ORF">JMJ35_007150</name>
</gene>
<dbReference type="Proteomes" id="UP001166286">
    <property type="component" value="Unassembled WGS sequence"/>
</dbReference>
<evidence type="ECO:0000313" key="2">
    <source>
        <dbReference type="Proteomes" id="UP001166286"/>
    </source>
</evidence>
<comment type="caution">
    <text evidence="1">The sequence shown here is derived from an EMBL/GenBank/DDBJ whole genome shotgun (WGS) entry which is preliminary data.</text>
</comment>
<dbReference type="AlphaFoldDB" id="A0AA39V055"/>
<proteinExistence type="predicted"/>
<dbReference type="EMBL" id="JAFEKC020000015">
    <property type="protein sequence ID" value="KAK0510718.1"/>
    <property type="molecule type" value="Genomic_DNA"/>
</dbReference>
<name>A0AA39V055_9LECA</name>
<protein>
    <submittedName>
        <fullName evidence="1">Uncharacterized protein</fullName>
    </submittedName>
</protein>